<accession>A0A0N0XGY8</accession>
<organism evidence="1 2">
    <name type="scientific">Amantichitinum ursilacus</name>
    <dbReference type="NCBI Taxonomy" id="857265"/>
    <lineage>
        <taxon>Bacteria</taxon>
        <taxon>Pseudomonadati</taxon>
        <taxon>Pseudomonadota</taxon>
        <taxon>Betaproteobacteria</taxon>
        <taxon>Neisseriales</taxon>
        <taxon>Chitinibacteraceae</taxon>
        <taxon>Amantichitinum</taxon>
    </lineage>
</organism>
<dbReference type="Proteomes" id="UP000037939">
    <property type="component" value="Unassembled WGS sequence"/>
</dbReference>
<evidence type="ECO:0000313" key="1">
    <source>
        <dbReference type="EMBL" id="KPC50399.1"/>
    </source>
</evidence>
<proteinExistence type="predicted"/>
<dbReference type="RefSeq" id="WP_053939079.1">
    <property type="nucleotide sequence ID" value="NZ_LAQT01000029.1"/>
</dbReference>
<protein>
    <submittedName>
        <fullName evidence="1">Uncharacterized protein</fullName>
    </submittedName>
</protein>
<dbReference type="EMBL" id="LAQT01000029">
    <property type="protein sequence ID" value="KPC50399.1"/>
    <property type="molecule type" value="Genomic_DNA"/>
</dbReference>
<gene>
    <name evidence="1" type="ORF">WG78_17365</name>
</gene>
<reference evidence="1 2" key="1">
    <citation type="submission" date="2015-07" db="EMBL/GenBank/DDBJ databases">
        <title>Draft genome sequence of the Amantichitinum ursilacus IGB-41, a new chitin-degrading bacterium.</title>
        <authorList>
            <person name="Kirstahler P."/>
            <person name="Guenther M."/>
            <person name="Grumaz C."/>
            <person name="Rupp S."/>
            <person name="Zibek S."/>
            <person name="Sohn K."/>
        </authorList>
    </citation>
    <scope>NUCLEOTIDE SEQUENCE [LARGE SCALE GENOMIC DNA]</scope>
    <source>
        <strain evidence="1 2">IGB-41</strain>
    </source>
</reference>
<keyword evidence="2" id="KW-1185">Reference proteome</keyword>
<dbReference type="AlphaFoldDB" id="A0A0N0XGY8"/>
<evidence type="ECO:0000313" key="2">
    <source>
        <dbReference type="Proteomes" id="UP000037939"/>
    </source>
</evidence>
<comment type="caution">
    <text evidence="1">The sequence shown here is derived from an EMBL/GenBank/DDBJ whole genome shotgun (WGS) entry which is preliminary data.</text>
</comment>
<dbReference type="STRING" id="857265.WG78_17365"/>
<sequence length="79" mass="8479">MTTEFARLNASYQQWQDAGAALHAALVSAFSDPTSPALQELDELTATVDLAHADFTALARSLLAGRSDAPFDWITARSL</sequence>
<name>A0A0N0XGY8_9NEIS</name>